<keyword evidence="2" id="KW-1133">Transmembrane helix</keyword>
<organism evidence="3 4">
    <name type="scientific">Shewanella japonica</name>
    <dbReference type="NCBI Taxonomy" id="93973"/>
    <lineage>
        <taxon>Bacteria</taxon>
        <taxon>Pseudomonadati</taxon>
        <taxon>Pseudomonadota</taxon>
        <taxon>Gammaproteobacteria</taxon>
        <taxon>Alteromonadales</taxon>
        <taxon>Shewanellaceae</taxon>
        <taxon>Shewanella</taxon>
    </lineage>
</organism>
<keyword evidence="2" id="KW-0472">Membrane</keyword>
<accession>A0ABN4YL69</accession>
<keyword evidence="4" id="KW-1185">Reference proteome</keyword>
<dbReference type="Pfam" id="PF06667">
    <property type="entry name" value="PspB"/>
    <property type="match status" value="1"/>
</dbReference>
<dbReference type="EMBL" id="CP020472">
    <property type="protein sequence ID" value="ARD24343.1"/>
    <property type="molecule type" value="Genomic_DNA"/>
</dbReference>
<evidence type="ECO:0008006" key="5">
    <source>
        <dbReference type="Google" id="ProtNLM"/>
    </source>
</evidence>
<name>A0ABN4YL69_9GAMM</name>
<protein>
    <recommendedName>
        <fullName evidence="5">Phage shock protein B</fullName>
    </recommendedName>
</protein>
<evidence type="ECO:0000256" key="1">
    <source>
        <dbReference type="SAM" id="Coils"/>
    </source>
</evidence>
<dbReference type="RefSeq" id="WP_055024129.1">
    <property type="nucleotide sequence ID" value="NZ_CP020472.1"/>
</dbReference>
<evidence type="ECO:0000256" key="2">
    <source>
        <dbReference type="SAM" id="Phobius"/>
    </source>
</evidence>
<sequence>MEQEYAILALVIIITVGTTATEMFKHYVKSKTSNLADNHSHELDALRQQNNELKQRIATLEKIVTEPEYDLKQQINSL</sequence>
<evidence type="ECO:0000313" key="3">
    <source>
        <dbReference type="EMBL" id="ARD24343.1"/>
    </source>
</evidence>
<evidence type="ECO:0000313" key="4">
    <source>
        <dbReference type="Proteomes" id="UP000191820"/>
    </source>
</evidence>
<reference evidence="3 4" key="1">
    <citation type="submission" date="2017-03" db="EMBL/GenBank/DDBJ databases">
        <title>Genome sequencing of Shewanella japonica KCTC 22435.</title>
        <authorList>
            <person name="Kim K.M."/>
        </authorList>
    </citation>
    <scope>NUCLEOTIDE SEQUENCE [LARGE SCALE GENOMIC DNA]</scope>
    <source>
        <strain evidence="3 4">KCTC 22435</strain>
    </source>
</reference>
<keyword evidence="1" id="KW-0175">Coiled coil</keyword>
<feature type="transmembrane region" description="Helical" evidence="2">
    <location>
        <begin position="6"/>
        <end position="24"/>
    </location>
</feature>
<keyword evidence="2" id="KW-0812">Transmembrane</keyword>
<gene>
    <name evidence="3" type="ORF">SJ2017_4116</name>
</gene>
<dbReference type="Proteomes" id="UP000191820">
    <property type="component" value="Chromosome"/>
</dbReference>
<dbReference type="InterPro" id="IPR009554">
    <property type="entry name" value="Phageshock_PspB"/>
</dbReference>
<feature type="coiled-coil region" evidence="1">
    <location>
        <begin position="36"/>
        <end position="63"/>
    </location>
</feature>
<proteinExistence type="predicted"/>